<evidence type="ECO:0000256" key="4">
    <source>
        <dbReference type="ARBA" id="ARBA00023125"/>
    </source>
</evidence>
<keyword evidence="2" id="KW-0805">Transcription regulation</keyword>
<dbReference type="Gene3D" id="1.10.10.10">
    <property type="entry name" value="Winged helix-like DNA-binding domain superfamily/Winged helix DNA-binding domain"/>
    <property type="match status" value="1"/>
</dbReference>
<dbReference type="AlphaFoldDB" id="A0A852V470"/>
<evidence type="ECO:0000256" key="5">
    <source>
        <dbReference type="ARBA" id="ARBA00023163"/>
    </source>
</evidence>
<evidence type="ECO:0000256" key="6">
    <source>
        <dbReference type="SAM" id="MobiDB-lite"/>
    </source>
</evidence>
<feature type="domain" description="RNA polymerase sigma factor 70 region 4 type 2" evidence="7">
    <location>
        <begin position="125"/>
        <end position="176"/>
    </location>
</feature>
<feature type="compositionally biased region" description="Acidic residues" evidence="6">
    <location>
        <begin position="407"/>
        <end position="417"/>
    </location>
</feature>
<feature type="compositionally biased region" description="Low complexity" evidence="6">
    <location>
        <begin position="395"/>
        <end position="406"/>
    </location>
</feature>
<evidence type="ECO:0000313" key="8">
    <source>
        <dbReference type="EMBL" id="NYF42004.1"/>
    </source>
</evidence>
<dbReference type="PANTHER" id="PTHR43133:SF8">
    <property type="entry name" value="RNA POLYMERASE SIGMA FACTOR HI_1459-RELATED"/>
    <property type="match status" value="1"/>
</dbReference>
<dbReference type="NCBIfam" id="TIGR02937">
    <property type="entry name" value="sigma70-ECF"/>
    <property type="match status" value="1"/>
</dbReference>
<organism evidence="8 9">
    <name type="scientific">Streptosporangium sandarakinum</name>
    <dbReference type="NCBI Taxonomy" id="1260955"/>
    <lineage>
        <taxon>Bacteria</taxon>
        <taxon>Bacillati</taxon>
        <taxon>Actinomycetota</taxon>
        <taxon>Actinomycetes</taxon>
        <taxon>Streptosporangiales</taxon>
        <taxon>Streptosporangiaceae</taxon>
        <taxon>Streptosporangium</taxon>
    </lineage>
</organism>
<dbReference type="PANTHER" id="PTHR43133">
    <property type="entry name" value="RNA POLYMERASE ECF-TYPE SIGMA FACTO"/>
    <property type="match status" value="1"/>
</dbReference>
<evidence type="ECO:0000259" key="7">
    <source>
        <dbReference type="Pfam" id="PF08281"/>
    </source>
</evidence>
<keyword evidence="3" id="KW-0731">Sigma factor</keyword>
<feature type="region of interest" description="Disordered" evidence="6">
    <location>
        <begin position="284"/>
        <end position="331"/>
    </location>
</feature>
<sequence>MPGWPAVGRTDDQRLVEELRRADATAAAGLYDSYAERLYDYARSLLGDRDGAAGDAADAVHDALVTARERVGLLREPERLRPWLYALTRVECAERSRTPREPARTAVLDPGDLPDDPGERELALLVHEALAELGGQEREALLLSVRHGLDAAEAGAVLGLSSRQAGARLARARDHLENTAAAVVLAKVGRAHCPDLSAMVDSLEGPLPAMLRRRLSSHIGRCEVCVERRGRHVSAERLLDLVPAAFAPLSLRRRVVETCVNPELRDARAAAAWPVGRFDRSGFPVTAGERGGRRRTAGARRAKAGRGRETAGRADGAAGRPAGAARRAPRGAKPVVVAAACVLAATGVMVAVTGGGFAGGPPRGAAPAGEPAVISLEPGPEADPSEPVPDDPADDGGTAPAAPEPTGDGEDGEDGEDGAGGSRTSAPAVPTPSRTAGPARPAPPRPAPRRSPSRRASATPAAGRPVVTCPADLGRGAGRVLLTASGGALSWSASASGGLDVSPASGRLTAGGRAVIWVTAADPSESGSGRVSIRAAGRTLGCALSWEAPGQEDDDPPGDPLPVPSSDPSAATSADVPSAPEAT</sequence>
<reference evidence="8 9" key="1">
    <citation type="submission" date="2020-07" db="EMBL/GenBank/DDBJ databases">
        <title>Sequencing the genomes of 1000 actinobacteria strains.</title>
        <authorList>
            <person name="Klenk H.-P."/>
        </authorList>
    </citation>
    <scope>NUCLEOTIDE SEQUENCE [LARGE SCALE GENOMIC DNA]</scope>
    <source>
        <strain evidence="8 9">DSM 45763</strain>
    </source>
</reference>
<proteinExistence type="inferred from homology"/>
<dbReference type="RefSeq" id="WP_179824235.1">
    <property type="nucleotide sequence ID" value="NZ_JACCCO010000002.1"/>
</dbReference>
<gene>
    <name evidence="8" type="ORF">HDA43_004205</name>
</gene>
<dbReference type="InterPro" id="IPR036388">
    <property type="entry name" value="WH-like_DNA-bd_sf"/>
</dbReference>
<dbReference type="SUPFAM" id="SSF88946">
    <property type="entry name" value="Sigma2 domain of RNA polymerase sigma factors"/>
    <property type="match status" value="1"/>
</dbReference>
<feature type="compositionally biased region" description="Low complexity" evidence="6">
    <location>
        <begin position="313"/>
        <end position="331"/>
    </location>
</feature>
<keyword evidence="9" id="KW-1185">Reference proteome</keyword>
<dbReference type="InterPro" id="IPR013324">
    <property type="entry name" value="RNA_pol_sigma_r3/r4-like"/>
</dbReference>
<dbReference type="Proteomes" id="UP000576393">
    <property type="component" value="Unassembled WGS sequence"/>
</dbReference>
<feature type="region of interest" description="Disordered" evidence="6">
    <location>
        <begin position="544"/>
        <end position="583"/>
    </location>
</feature>
<feature type="compositionally biased region" description="Basic residues" evidence="6">
    <location>
        <begin position="292"/>
        <end position="305"/>
    </location>
</feature>
<evidence type="ECO:0000256" key="2">
    <source>
        <dbReference type="ARBA" id="ARBA00023015"/>
    </source>
</evidence>
<feature type="compositionally biased region" description="Low complexity" evidence="6">
    <location>
        <begin position="363"/>
        <end position="373"/>
    </location>
</feature>
<dbReference type="InterPro" id="IPR013325">
    <property type="entry name" value="RNA_pol_sigma_r2"/>
</dbReference>
<dbReference type="Gene3D" id="1.10.1740.10">
    <property type="match status" value="1"/>
</dbReference>
<dbReference type="InterPro" id="IPR039425">
    <property type="entry name" value="RNA_pol_sigma-70-like"/>
</dbReference>
<comment type="caution">
    <text evidence="8">The sequence shown here is derived from an EMBL/GenBank/DDBJ whole genome shotgun (WGS) entry which is preliminary data.</text>
</comment>
<dbReference type="EMBL" id="JACCCO010000002">
    <property type="protein sequence ID" value="NYF42004.1"/>
    <property type="molecule type" value="Genomic_DNA"/>
</dbReference>
<feature type="region of interest" description="Disordered" evidence="6">
    <location>
        <begin position="361"/>
        <end position="472"/>
    </location>
</feature>
<keyword evidence="5" id="KW-0804">Transcription</keyword>
<dbReference type="SUPFAM" id="SSF88659">
    <property type="entry name" value="Sigma3 and sigma4 domains of RNA polymerase sigma factors"/>
    <property type="match status" value="1"/>
</dbReference>
<protein>
    <submittedName>
        <fullName evidence="8">RNA polymerase sigma factor (Sigma-70 family)</fullName>
    </submittedName>
</protein>
<feature type="compositionally biased region" description="Low complexity" evidence="6">
    <location>
        <begin position="454"/>
        <end position="465"/>
    </location>
</feature>
<accession>A0A852V470</accession>
<dbReference type="InterPro" id="IPR013249">
    <property type="entry name" value="RNA_pol_sigma70_r4_t2"/>
</dbReference>
<evidence type="ECO:0000256" key="1">
    <source>
        <dbReference type="ARBA" id="ARBA00010641"/>
    </source>
</evidence>
<dbReference type="GO" id="GO:0003677">
    <property type="term" value="F:DNA binding"/>
    <property type="evidence" value="ECO:0007669"/>
    <property type="project" value="UniProtKB-KW"/>
</dbReference>
<dbReference type="GO" id="GO:0016987">
    <property type="term" value="F:sigma factor activity"/>
    <property type="evidence" value="ECO:0007669"/>
    <property type="project" value="UniProtKB-KW"/>
</dbReference>
<dbReference type="InterPro" id="IPR014284">
    <property type="entry name" value="RNA_pol_sigma-70_dom"/>
</dbReference>
<dbReference type="Pfam" id="PF08281">
    <property type="entry name" value="Sigma70_r4_2"/>
    <property type="match status" value="1"/>
</dbReference>
<keyword evidence="4" id="KW-0238">DNA-binding</keyword>
<evidence type="ECO:0000256" key="3">
    <source>
        <dbReference type="ARBA" id="ARBA00023082"/>
    </source>
</evidence>
<feature type="compositionally biased region" description="Low complexity" evidence="6">
    <location>
        <begin position="566"/>
        <end position="583"/>
    </location>
</feature>
<evidence type="ECO:0000313" key="9">
    <source>
        <dbReference type="Proteomes" id="UP000576393"/>
    </source>
</evidence>
<dbReference type="GO" id="GO:0006352">
    <property type="term" value="P:DNA-templated transcription initiation"/>
    <property type="evidence" value="ECO:0007669"/>
    <property type="project" value="InterPro"/>
</dbReference>
<comment type="similarity">
    <text evidence="1">Belongs to the sigma-70 factor family. ECF subfamily.</text>
</comment>
<name>A0A852V470_9ACTN</name>